<dbReference type="EnsemblPlants" id="OMERI04G12140.1">
    <property type="protein sequence ID" value="OMERI04G12140.1"/>
    <property type="gene ID" value="OMERI04G12140"/>
</dbReference>
<feature type="compositionally biased region" description="Basic and acidic residues" evidence="1">
    <location>
        <begin position="14"/>
        <end position="31"/>
    </location>
</feature>
<evidence type="ECO:0000313" key="3">
    <source>
        <dbReference type="Proteomes" id="UP000008021"/>
    </source>
</evidence>
<accession>A0A0E0DEM4</accession>
<name>A0A0E0DEM4_9ORYZ</name>
<reference evidence="2" key="1">
    <citation type="submission" date="2015-04" db="UniProtKB">
        <authorList>
            <consortium name="EnsemblPlants"/>
        </authorList>
    </citation>
    <scope>IDENTIFICATION</scope>
</reference>
<feature type="region of interest" description="Disordered" evidence="1">
    <location>
        <begin position="1"/>
        <end position="31"/>
    </location>
</feature>
<evidence type="ECO:0000313" key="2">
    <source>
        <dbReference type="EnsemblPlants" id="OMERI04G12140.1"/>
    </source>
</evidence>
<dbReference type="HOGENOM" id="CLU_2487204_0_0_1"/>
<dbReference type="Proteomes" id="UP000008021">
    <property type="component" value="Chromosome 4"/>
</dbReference>
<evidence type="ECO:0000256" key="1">
    <source>
        <dbReference type="SAM" id="MobiDB-lite"/>
    </source>
</evidence>
<protein>
    <submittedName>
        <fullName evidence="2">Uncharacterized protein</fullName>
    </submittedName>
</protein>
<sequence length="87" mass="9828">MGDGVQLGRRRRGGGAEERRGEGAGRRWRRAEEGARVAGRRGFLRFFVPHRVYLFLIFVAPNVSTEAPHQPTQIPDRPCIASLNLHH</sequence>
<feature type="region of interest" description="Disordered" evidence="1">
    <location>
        <begin position="66"/>
        <end position="87"/>
    </location>
</feature>
<keyword evidence="3" id="KW-1185">Reference proteome</keyword>
<dbReference type="AlphaFoldDB" id="A0A0E0DEM4"/>
<organism evidence="2">
    <name type="scientific">Oryza meridionalis</name>
    <dbReference type="NCBI Taxonomy" id="40149"/>
    <lineage>
        <taxon>Eukaryota</taxon>
        <taxon>Viridiplantae</taxon>
        <taxon>Streptophyta</taxon>
        <taxon>Embryophyta</taxon>
        <taxon>Tracheophyta</taxon>
        <taxon>Spermatophyta</taxon>
        <taxon>Magnoliopsida</taxon>
        <taxon>Liliopsida</taxon>
        <taxon>Poales</taxon>
        <taxon>Poaceae</taxon>
        <taxon>BOP clade</taxon>
        <taxon>Oryzoideae</taxon>
        <taxon>Oryzeae</taxon>
        <taxon>Oryzinae</taxon>
        <taxon>Oryza</taxon>
    </lineage>
</organism>
<proteinExistence type="predicted"/>
<dbReference type="Gramene" id="OMERI04G12140.1">
    <property type="protein sequence ID" value="OMERI04G12140.1"/>
    <property type="gene ID" value="OMERI04G12140"/>
</dbReference>
<reference evidence="2" key="2">
    <citation type="submission" date="2018-05" db="EMBL/GenBank/DDBJ databases">
        <title>OmerRS3 (Oryza meridionalis Reference Sequence Version 3).</title>
        <authorList>
            <person name="Zhang J."/>
            <person name="Kudrna D."/>
            <person name="Lee S."/>
            <person name="Talag J."/>
            <person name="Welchert J."/>
            <person name="Wing R.A."/>
        </authorList>
    </citation>
    <scope>NUCLEOTIDE SEQUENCE [LARGE SCALE GENOMIC DNA]</scope>
    <source>
        <strain evidence="2">cv. OR44</strain>
    </source>
</reference>